<keyword evidence="1" id="KW-1133">Transmembrane helix</keyword>
<reference evidence="2" key="1">
    <citation type="journal article" date="2015" name="Nature">
        <title>Complex archaea that bridge the gap between prokaryotes and eukaryotes.</title>
        <authorList>
            <person name="Spang A."/>
            <person name="Saw J.H."/>
            <person name="Jorgensen S.L."/>
            <person name="Zaremba-Niedzwiedzka K."/>
            <person name="Martijn J."/>
            <person name="Lind A.E."/>
            <person name="van Eijk R."/>
            <person name="Schleper C."/>
            <person name="Guy L."/>
            <person name="Ettema T.J."/>
        </authorList>
    </citation>
    <scope>NUCLEOTIDE SEQUENCE</scope>
</reference>
<organism evidence="2">
    <name type="scientific">marine sediment metagenome</name>
    <dbReference type="NCBI Taxonomy" id="412755"/>
    <lineage>
        <taxon>unclassified sequences</taxon>
        <taxon>metagenomes</taxon>
        <taxon>ecological metagenomes</taxon>
    </lineage>
</organism>
<dbReference type="AlphaFoldDB" id="A0A0F9QIR4"/>
<protein>
    <recommendedName>
        <fullName evidence="3">DUF3784 domain-containing protein</fullName>
    </recommendedName>
</protein>
<evidence type="ECO:0008006" key="3">
    <source>
        <dbReference type="Google" id="ProtNLM"/>
    </source>
</evidence>
<evidence type="ECO:0000256" key="1">
    <source>
        <dbReference type="SAM" id="Phobius"/>
    </source>
</evidence>
<proteinExistence type="predicted"/>
<feature type="transmembrane region" description="Helical" evidence="1">
    <location>
        <begin position="76"/>
        <end position="93"/>
    </location>
</feature>
<dbReference type="InterPro" id="IPR017259">
    <property type="entry name" value="UCP037672"/>
</dbReference>
<gene>
    <name evidence="2" type="ORF">LCGC14_1089680</name>
</gene>
<keyword evidence="1" id="KW-0812">Transmembrane</keyword>
<keyword evidence="1" id="KW-0472">Membrane</keyword>
<feature type="transmembrane region" description="Helical" evidence="1">
    <location>
        <begin position="44"/>
        <end position="64"/>
    </location>
</feature>
<dbReference type="EMBL" id="LAZR01004830">
    <property type="protein sequence ID" value="KKN05208.1"/>
    <property type="molecule type" value="Genomic_DNA"/>
</dbReference>
<accession>A0A0F9QIR4</accession>
<comment type="caution">
    <text evidence="2">The sequence shown here is derived from an EMBL/GenBank/DDBJ whole genome shotgun (WGS) entry which is preliminary data.</text>
</comment>
<evidence type="ECO:0000313" key="2">
    <source>
        <dbReference type="EMBL" id="KKN05208.1"/>
    </source>
</evidence>
<dbReference type="Pfam" id="PF12650">
    <property type="entry name" value="DUF3784"/>
    <property type="match status" value="1"/>
</dbReference>
<sequence>MIQIAIFLVVLGAGIKYGKAYFLIAGYNTMPREAKQKYDIEGIANMIFNVLLAMAILIGIGYFLADWLELPKIEKISFFGSFLIGIPYLLFRVNSKEFKVNP</sequence>
<name>A0A0F9QIR4_9ZZZZ</name>